<organism evidence="2 3">
    <name type="scientific">Actinomyces naeslundii</name>
    <dbReference type="NCBI Taxonomy" id="1655"/>
    <lineage>
        <taxon>Bacteria</taxon>
        <taxon>Bacillati</taxon>
        <taxon>Actinomycetota</taxon>
        <taxon>Actinomycetes</taxon>
        <taxon>Actinomycetales</taxon>
        <taxon>Actinomycetaceae</taxon>
        <taxon>Actinomyces</taxon>
    </lineage>
</organism>
<dbReference type="RefSeq" id="WP_004564662.1">
    <property type="nucleotide sequence ID" value="NZ_CAJPQD010000005.1"/>
</dbReference>
<gene>
    <name evidence="2" type="ORF">BKH33_06310</name>
</gene>
<evidence type="ECO:0008006" key="4">
    <source>
        <dbReference type="Google" id="ProtNLM"/>
    </source>
</evidence>
<dbReference type="Proteomes" id="UP000187035">
    <property type="component" value="Unassembled WGS sequence"/>
</dbReference>
<reference evidence="2 3" key="1">
    <citation type="submission" date="2016-12" db="EMBL/GenBank/DDBJ databases">
        <title>Genomic comparison of strains in the 'Actinomyces naeslundii' group.</title>
        <authorList>
            <person name="Mughal S.R."/>
            <person name="Do T."/>
            <person name="Gilbert S.C."/>
            <person name="Witherden E.A."/>
            <person name="Didelot X."/>
            <person name="Beighton D."/>
        </authorList>
    </citation>
    <scope>NUCLEOTIDE SEQUENCE [LARGE SCALE GENOMIC DNA]</scope>
    <source>
        <strain evidence="2 3">NCTC 10301</strain>
    </source>
</reference>
<feature type="compositionally biased region" description="Polar residues" evidence="1">
    <location>
        <begin position="1"/>
        <end position="11"/>
    </location>
</feature>
<name>A0A854D7X7_ACTNA</name>
<dbReference type="AlphaFoldDB" id="A0A854D7X7"/>
<evidence type="ECO:0000313" key="3">
    <source>
        <dbReference type="Proteomes" id="UP000187035"/>
    </source>
</evidence>
<protein>
    <recommendedName>
        <fullName evidence="4">Alpha/beta hydrolase</fullName>
    </recommendedName>
</protein>
<sequence length="705" mass="73158">MSPVVTDSPSGSYPAWKQDPHATKPPYSDPLPPEPATPPAPYNGPAPEDTGHPWRMWGGLAPTIVSGGSVSVNTDDLDTLAGSLNLTAGSLENAQESALQAIGEIELIPPLPMMNEDGTTHYYTPPYSSWHSSGGQCLPGSGESTTLVGGSSTTTLAEDLAYNDHMWRQGDIQYQMALHSINGLTQGAGSLSDVAASLRGIASDVIACSQAHTLAEGGATPGPGLVGPVDIRAFDSGLAYQALGRGISAAVSGPTGLATLLTTPGSPLYAKLADSEDGQAVAEALHLLLADPATARWVKDDAVRIVLLTLWLQKARTGRESATIEAYLKQVSERLDPWVTQHLPGQVPVGTRTVDTTSLTPMQRVTAYLGMNATALGAGLYGRQTGITVTPVGGSGSTVLPPATKDPLGLGSPVQAGMTGKGKDSRSPQSISETITHCQELQASRGSLGQDYEEAGVISIQRVEHADGRVSWVVYVPGTTDWTVGDGEPQDLLTNLEGVGGTPTAMESAVVTAMRQAGIQPGEEVALYGHSQGGITVSNIAADPAIQDRYNITTVLTAGSPTAGAAIPDDVHALHLENAGDAVPGLDAAPTPTGPHRQVAMLDTHQMDMGGYPHASDVYAQATEGLEERAPELADWRTSFSHASGAGEQGATTTEYTFAVQRDTDSSGVYKDATGNQDTGYQGKVPSSKPSYELPTPAPQPSGER</sequence>
<comment type="caution">
    <text evidence="2">The sequence shown here is derived from an EMBL/GenBank/DDBJ whole genome shotgun (WGS) entry which is preliminary data.</text>
</comment>
<feature type="region of interest" description="Disordered" evidence="1">
    <location>
        <begin position="1"/>
        <end position="54"/>
    </location>
</feature>
<feature type="compositionally biased region" description="Pro residues" evidence="1">
    <location>
        <begin position="696"/>
        <end position="705"/>
    </location>
</feature>
<dbReference type="InterPro" id="IPR029058">
    <property type="entry name" value="AB_hydrolase_fold"/>
</dbReference>
<dbReference type="SUPFAM" id="SSF53474">
    <property type="entry name" value="alpha/beta-Hydrolases"/>
    <property type="match status" value="1"/>
</dbReference>
<proteinExistence type="predicted"/>
<evidence type="ECO:0000256" key="1">
    <source>
        <dbReference type="SAM" id="MobiDB-lite"/>
    </source>
</evidence>
<feature type="region of interest" description="Disordered" evidence="1">
    <location>
        <begin position="642"/>
        <end position="705"/>
    </location>
</feature>
<accession>A0A854D7X7</accession>
<dbReference type="GeneID" id="64256063"/>
<dbReference type="EMBL" id="MSRR01000010">
    <property type="protein sequence ID" value="OMG36776.1"/>
    <property type="molecule type" value="Genomic_DNA"/>
</dbReference>
<feature type="compositionally biased region" description="Pro residues" evidence="1">
    <location>
        <begin position="27"/>
        <end position="44"/>
    </location>
</feature>
<evidence type="ECO:0000313" key="2">
    <source>
        <dbReference type="EMBL" id="OMG36776.1"/>
    </source>
</evidence>